<dbReference type="Proteomes" id="UP000436825">
    <property type="component" value="Unassembled WGS sequence"/>
</dbReference>
<evidence type="ECO:0000313" key="4">
    <source>
        <dbReference type="EMBL" id="KAB4456872.1"/>
    </source>
</evidence>
<name>A0A139K0E2_BACT4</name>
<evidence type="ECO:0000313" key="6">
    <source>
        <dbReference type="Proteomes" id="UP000440614"/>
    </source>
</evidence>
<evidence type="ECO:0000259" key="2">
    <source>
        <dbReference type="Pfam" id="PF01551"/>
    </source>
</evidence>
<proteinExistence type="predicted"/>
<feature type="domain" description="M23ase beta-sheet core" evidence="2">
    <location>
        <begin position="136"/>
        <end position="229"/>
    </location>
</feature>
<accession>A0A139K0E2</accession>
<evidence type="ECO:0000313" key="5">
    <source>
        <dbReference type="Proteomes" id="UP000436825"/>
    </source>
</evidence>
<dbReference type="RefSeq" id="WP_004289384.1">
    <property type="nucleotide sequence ID" value="NZ_CAXTJI010000017.1"/>
</dbReference>
<dbReference type="GO" id="GO:0004222">
    <property type="term" value="F:metalloendopeptidase activity"/>
    <property type="evidence" value="ECO:0007669"/>
    <property type="project" value="TreeGrafter"/>
</dbReference>
<evidence type="ECO:0000256" key="1">
    <source>
        <dbReference type="SAM" id="SignalP"/>
    </source>
</evidence>
<gene>
    <name evidence="4" type="ORF">GAN75_09880</name>
    <name evidence="3" type="ORF">GAO51_18450</name>
</gene>
<dbReference type="Gene3D" id="2.70.70.10">
    <property type="entry name" value="Glucose Permease (Domain IIA)"/>
    <property type="match status" value="1"/>
</dbReference>
<dbReference type="EMBL" id="WCRW01000005">
    <property type="protein sequence ID" value="KAB4456872.1"/>
    <property type="molecule type" value="Genomic_DNA"/>
</dbReference>
<protein>
    <submittedName>
        <fullName evidence="4">M23 family metallopeptidase</fullName>
    </submittedName>
</protein>
<dbReference type="SUPFAM" id="SSF51261">
    <property type="entry name" value="Duplicated hybrid motif"/>
    <property type="match status" value="1"/>
</dbReference>
<feature type="chain" id="PRO_5040669095" evidence="1">
    <location>
        <begin position="48"/>
        <end position="264"/>
    </location>
</feature>
<dbReference type="AlphaFoldDB" id="A0A139K0E2"/>
<sequence length="264" mass="29243">MLFLLYFGRKRSWKRDILGRAGYICRMRKKLLFLMAGAASVAGPVQAQFNTVSTVPFRYRVEVVSAGRDNAVTLPGYTLSVQDTLPPSGDAAPALSADTCKHVWIERYLSVSYPLRRMKINSLYGYRKDPFTGKRKFHNGIDLHARGDEVMAMMAGVVVKVGQDKSSGKYVTLRHGNYTVSYCHLSRILTRKGAAIGPRDVVGITGSTGRSTGEHLHISCKLDGKSVDPLMVLDYIKSIREECVAALAESRETSSLSLADEKYR</sequence>
<dbReference type="Proteomes" id="UP000440614">
    <property type="component" value="Unassembled WGS sequence"/>
</dbReference>
<evidence type="ECO:0000313" key="3">
    <source>
        <dbReference type="EMBL" id="KAB4309169.1"/>
    </source>
</evidence>
<dbReference type="GeneID" id="99669129"/>
<dbReference type="InterPro" id="IPR011055">
    <property type="entry name" value="Dup_hybrid_motif"/>
</dbReference>
<dbReference type="InterPro" id="IPR050570">
    <property type="entry name" value="Cell_wall_metabolism_enzyme"/>
</dbReference>
<dbReference type="CDD" id="cd12797">
    <property type="entry name" value="M23_peptidase"/>
    <property type="match status" value="1"/>
</dbReference>
<dbReference type="Pfam" id="PF01551">
    <property type="entry name" value="Peptidase_M23"/>
    <property type="match status" value="1"/>
</dbReference>
<dbReference type="InterPro" id="IPR016047">
    <property type="entry name" value="M23ase_b-sheet_dom"/>
</dbReference>
<reference evidence="5 6" key="1">
    <citation type="journal article" date="2019" name="Nat. Med.">
        <title>A library of human gut bacterial isolates paired with longitudinal multiomics data enables mechanistic microbiome research.</title>
        <authorList>
            <person name="Poyet M."/>
            <person name="Groussin M."/>
            <person name="Gibbons S.M."/>
            <person name="Avila-Pacheco J."/>
            <person name="Jiang X."/>
            <person name="Kearney S.M."/>
            <person name="Perrotta A.R."/>
            <person name="Berdy B."/>
            <person name="Zhao S."/>
            <person name="Lieberman T.D."/>
            <person name="Swanson P.K."/>
            <person name="Smith M."/>
            <person name="Roesemann S."/>
            <person name="Alexander J.E."/>
            <person name="Rich S.A."/>
            <person name="Livny J."/>
            <person name="Vlamakis H."/>
            <person name="Clish C."/>
            <person name="Bullock K."/>
            <person name="Deik A."/>
            <person name="Scott J."/>
            <person name="Pierce K.A."/>
            <person name="Xavier R.J."/>
            <person name="Alm E.J."/>
        </authorList>
    </citation>
    <scope>NUCLEOTIDE SEQUENCE [LARGE SCALE GENOMIC DNA]</scope>
    <source>
        <strain evidence="4 5">BIOML-A160</strain>
        <strain evidence="3 6">BIOML-A188</strain>
    </source>
</reference>
<dbReference type="PANTHER" id="PTHR21666">
    <property type="entry name" value="PEPTIDASE-RELATED"/>
    <property type="match status" value="1"/>
</dbReference>
<comment type="caution">
    <text evidence="4">The sequence shown here is derived from an EMBL/GenBank/DDBJ whole genome shotgun (WGS) entry which is preliminary data.</text>
</comment>
<keyword evidence="1" id="KW-0732">Signal</keyword>
<dbReference type="PANTHER" id="PTHR21666:SF270">
    <property type="entry name" value="MUREIN HYDROLASE ACTIVATOR ENVC"/>
    <property type="match status" value="1"/>
</dbReference>
<feature type="signal peptide" evidence="1">
    <location>
        <begin position="1"/>
        <end position="47"/>
    </location>
</feature>
<organism evidence="4 5">
    <name type="scientific">Bacteroides thetaiotaomicron</name>
    <dbReference type="NCBI Taxonomy" id="818"/>
    <lineage>
        <taxon>Bacteria</taxon>
        <taxon>Pseudomonadati</taxon>
        <taxon>Bacteroidota</taxon>
        <taxon>Bacteroidia</taxon>
        <taxon>Bacteroidales</taxon>
        <taxon>Bacteroidaceae</taxon>
        <taxon>Bacteroides</taxon>
    </lineage>
</organism>
<dbReference type="EMBL" id="WCSY01000019">
    <property type="protein sequence ID" value="KAB4309169.1"/>
    <property type="molecule type" value="Genomic_DNA"/>
</dbReference>